<dbReference type="InterPro" id="IPR036322">
    <property type="entry name" value="WD40_repeat_dom_sf"/>
</dbReference>
<dbReference type="STRING" id="289078.A0A2X0K6U3"/>
<dbReference type="InterPro" id="IPR007287">
    <property type="entry name" value="Sof1"/>
</dbReference>
<evidence type="ECO:0000256" key="5">
    <source>
        <dbReference type="ARBA" id="ARBA00022737"/>
    </source>
</evidence>
<dbReference type="GO" id="GO:0016567">
    <property type="term" value="P:protein ubiquitination"/>
    <property type="evidence" value="ECO:0007669"/>
    <property type="project" value="UniProtKB-UniPathway"/>
</dbReference>
<dbReference type="PROSITE" id="PS50294">
    <property type="entry name" value="WD_REPEATS_REGION"/>
    <property type="match status" value="2"/>
</dbReference>
<dbReference type="EMBL" id="FMWP01000012">
    <property type="protein sequence ID" value="SCZ88682.1"/>
    <property type="molecule type" value="Genomic_DNA"/>
</dbReference>
<feature type="repeat" description="WD" evidence="9">
    <location>
        <begin position="63"/>
        <end position="106"/>
    </location>
</feature>
<organism evidence="12 13">
    <name type="scientific">Microbotryum saponariae</name>
    <dbReference type="NCBI Taxonomy" id="289078"/>
    <lineage>
        <taxon>Eukaryota</taxon>
        <taxon>Fungi</taxon>
        <taxon>Dikarya</taxon>
        <taxon>Basidiomycota</taxon>
        <taxon>Pucciniomycotina</taxon>
        <taxon>Microbotryomycetes</taxon>
        <taxon>Microbotryales</taxon>
        <taxon>Microbotryaceae</taxon>
        <taxon>Microbotryum</taxon>
    </lineage>
</organism>
<keyword evidence="5" id="KW-0677">Repeat</keyword>
<evidence type="ECO:0000256" key="9">
    <source>
        <dbReference type="PROSITE-ProRule" id="PRU00221"/>
    </source>
</evidence>
<gene>
    <name evidence="12" type="ORF">BZ3500_MVSOF-1268-A1-R1_CHR2-1G04568</name>
</gene>
<dbReference type="OrthoDB" id="10249065at2759"/>
<dbReference type="PANTHER" id="PTHR22851">
    <property type="entry name" value="U3 SMALL NUCLEOLAR RNA U3 SNORNA ASSOCIATED PROTEIN"/>
    <property type="match status" value="1"/>
</dbReference>
<comment type="similarity">
    <text evidence="2">Belongs to the WD repeat DCAF13/WDSOF1 family.</text>
</comment>
<dbReference type="PRINTS" id="PR00320">
    <property type="entry name" value="GPROTEINBRPT"/>
</dbReference>
<dbReference type="InterPro" id="IPR001680">
    <property type="entry name" value="WD40_rpt"/>
</dbReference>
<feature type="repeat" description="WD" evidence="9">
    <location>
        <begin position="371"/>
        <end position="412"/>
    </location>
</feature>
<evidence type="ECO:0000256" key="8">
    <source>
        <dbReference type="ARBA" id="ARBA00032239"/>
    </source>
</evidence>
<keyword evidence="7" id="KW-0687">Ribonucleoprotein</keyword>
<dbReference type="PROSITE" id="PS00678">
    <property type="entry name" value="WD_REPEATS_1"/>
    <property type="match status" value="1"/>
</dbReference>
<dbReference type="SUPFAM" id="SSF50978">
    <property type="entry name" value="WD40 repeat-like"/>
    <property type="match status" value="1"/>
</dbReference>
<accession>A0A2X0K6U3</accession>
<dbReference type="InterPro" id="IPR019775">
    <property type="entry name" value="WD40_repeat_CS"/>
</dbReference>
<feature type="repeat" description="WD" evidence="9">
    <location>
        <begin position="429"/>
        <end position="455"/>
    </location>
</feature>
<dbReference type="Gene3D" id="2.130.10.10">
    <property type="entry name" value="YVTN repeat-like/Quinoprotein amine dehydrogenase"/>
    <property type="match status" value="3"/>
</dbReference>
<dbReference type="AlphaFoldDB" id="A0A2X0K6U3"/>
<dbReference type="SMART" id="SM00320">
    <property type="entry name" value="WD40"/>
    <property type="match status" value="7"/>
</dbReference>
<dbReference type="InterPro" id="IPR051733">
    <property type="entry name" value="WD_repeat_DCAF13/WDSOF1"/>
</dbReference>
<keyword evidence="4 9" id="KW-0853">WD repeat</keyword>
<keyword evidence="13" id="KW-1185">Reference proteome</keyword>
<proteinExistence type="inferred from homology"/>
<dbReference type="InterPro" id="IPR020472">
    <property type="entry name" value="WD40_PAC1"/>
</dbReference>
<sequence length="542" mass="60607">MVKIKTLHRSLEEHLPSSSSSTAPVSRNLDPSLHPFSRSREYTRAVTASKLERMFAKPFVGALEGHGDGLYCMTKDEAGALPRIASGSGDGEVRVWDLATRQSVWYATGAHRGMVKALAFSHPAAGEQGRIERAQGEKNRKRKRPRLGDKTGKTPIRHGADTDDESDDQEEDDEIVRSVSRGSPRLLSCGVDKTVKLWDVTAQKGNDVKPLQTYVGKSGFNSISHHRYDPVFATASHSIDIWDETKTAPLSTLKFHSTSNLSTGEHIVCVAFNKSETSVLASSGSDRTVCLYDLRSGKAVGRVSMTVSCSVFELLSLSLLAKSLSTHLLLQMRVNQLVFNPLQPPVLLCASEDHNLYTFDMRNLSTTTQMYKGHVGAVMSCDWAPTGREFVSGSYDRTVRLWTAGEGKSRDTYHTKRMQRVFTSLYTLDNRFVLSGSDDSNLRIWKARASDKLGVIDKREQARKEYRDGLRDKWGSVGDVAKLERQRFMPKSIHNAETLRRTMVEARKKKEENRRKHAPRGIDREKLKPKPAKKGVIEQVES</sequence>
<evidence type="ECO:0000256" key="1">
    <source>
        <dbReference type="ARBA" id="ARBA00004604"/>
    </source>
</evidence>
<evidence type="ECO:0000256" key="4">
    <source>
        <dbReference type="ARBA" id="ARBA00022574"/>
    </source>
</evidence>
<protein>
    <recommendedName>
        <fullName evidence="3">DDB1- and CUL4-associated factor 13</fullName>
    </recommendedName>
    <alternativeName>
        <fullName evidence="8">WD repeat and SOF domain-containing protein 1</fullName>
    </alternativeName>
</protein>
<evidence type="ECO:0000259" key="11">
    <source>
        <dbReference type="Pfam" id="PF04158"/>
    </source>
</evidence>
<feature type="region of interest" description="Disordered" evidence="10">
    <location>
        <begin position="505"/>
        <end position="542"/>
    </location>
</feature>
<dbReference type="PANTHER" id="PTHR22851:SF0">
    <property type="entry name" value="DDB1- AND CUL4-ASSOCIATED FACTOR 13"/>
    <property type="match status" value="1"/>
</dbReference>
<feature type="compositionally biased region" description="Basic and acidic residues" evidence="10">
    <location>
        <begin position="505"/>
        <end position="528"/>
    </location>
</feature>
<name>A0A2X0K6U3_9BASI</name>
<dbReference type="UniPathway" id="UPA00143"/>
<evidence type="ECO:0000313" key="12">
    <source>
        <dbReference type="EMBL" id="SCZ88682.1"/>
    </source>
</evidence>
<dbReference type="Pfam" id="PF04158">
    <property type="entry name" value="Sof1"/>
    <property type="match status" value="1"/>
</dbReference>
<dbReference type="Pfam" id="PF00400">
    <property type="entry name" value="WD40"/>
    <property type="match status" value="5"/>
</dbReference>
<evidence type="ECO:0000256" key="10">
    <source>
        <dbReference type="SAM" id="MobiDB-lite"/>
    </source>
</evidence>
<dbReference type="GO" id="GO:0000462">
    <property type="term" value="P:maturation of SSU-rRNA from tricistronic rRNA transcript (SSU-rRNA, 5.8S rRNA, LSU-rRNA)"/>
    <property type="evidence" value="ECO:0007669"/>
    <property type="project" value="TreeGrafter"/>
</dbReference>
<evidence type="ECO:0000256" key="7">
    <source>
        <dbReference type="ARBA" id="ARBA00023274"/>
    </source>
</evidence>
<dbReference type="InterPro" id="IPR015943">
    <property type="entry name" value="WD40/YVTN_repeat-like_dom_sf"/>
</dbReference>
<evidence type="ECO:0000256" key="2">
    <source>
        <dbReference type="ARBA" id="ARBA00005649"/>
    </source>
</evidence>
<reference evidence="13" key="1">
    <citation type="submission" date="2016-10" db="EMBL/GenBank/DDBJ databases">
        <authorList>
            <person name="Jeantristanb JTB J.-T."/>
            <person name="Ricardo R."/>
        </authorList>
    </citation>
    <scope>NUCLEOTIDE SEQUENCE [LARGE SCALE GENOMIC DNA]</scope>
</reference>
<feature type="compositionally biased region" description="Basic and acidic residues" evidence="10">
    <location>
        <begin position="129"/>
        <end position="138"/>
    </location>
</feature>
<feature type="domain" description="Sof1-like protein" evidence="11">
    <location>
        <begin position="447"/>
        <end position="523"/>
    </location>
</feature>
<dbReference type="GO" id="GO:0032040">
    <property type="term" value="C:small-subunit processome"/>
    <property type="evidence" value="ECO:0007669"/>
    <property type="project" value="TreeGrafter"/>
</dbReference>
<evidence type="ECO:0000256" key="6">
    <source>
        <dbReference type="ARBA" id="ARBA00023242"/>
    </source>
</evidence>
<evidence type="ECO:0000256" key="3">
    <source>
        <dbReference type="ARBA" id="ARBA00021762"/>
    </source>
</evidence>
<comment type="subcellular location">
    <subcellularLocation>
        <location evidence="1">Nucleus</location>
        <location evidence="1">Nucleolus</location>
    </subcellularLocation>
</comment>
<dbReference type="Proteomes" id="UP000249723">
    <property type="component" value="Unassembled WGS sequence"/>
</dbReference>
<feature type="region of interest" description="Disordered" evidence="10">
    <location>
        <begin position="1"/>
        <end position="36"/>
    </location>
</feature>
<evidence type="ECO:0000313" key="13">
    <source>
        <dbReference type="Proteomes" id="UP000249723"/>
    </source>
</evidence>
<keyword evidence="6" id="KW-0539">Nucleus</keyword>
<feature type="compositionally biased region" description="Acidic residues" evidence="10">
    <location>
        <begin position="162"/>
        <end position="174"/>
    </location>
</feature>
<feature type="region of interest" description="Disordered" evidence="10">
    <location>
        <begin position="122"/>
        <end position="179"/>
    </location>
</feature>
<dbReference type="PROSITE" id="PS50082">
    <property type="entry name" value="WD_REPEATS_2"/>
    <property type="match status" value="3"/>
</dbReference>